<feature type="compositionally biased region" description="Polar residues" evidence="1">
    <location>
        <begin position="281"/>
        <end position="293"/>
    </location>
</feature>
<feature type="compositionally biased region" description="Polar residues" evidence="1">
    <location>
        <begin position="225"/>
        <end position="235"/>
    </location>
</feature>
<evidence type="ECO:0008006" key="4">
    <source>
        <dbReference type="Google" id="ProtNLM"/>
    </source>
</evidence>
<feature type="region of interest" description="Disordered" evidence="1">
    <location>
        <begin position="53"/>
        <end position="74"/>
    </location>
</feature>
<dbReference type="AlphaFoldDB" id="A0A8H5TCY4"/>
<reference evidence="2 3" key="1">
    <citation type="submission" date="2020-05" db="EMBL/GenBank/DDBJ databases">
        <title>Identification and distribution of gene clusters putatively required for synthesis of sphingolipid metabolism inhibitors in phylogenetically diverse species of the filamentous fungus Fusarium.</title>
        <authorList>
            <person name="Kim H.-S."/>
            <person name="Busman M."/>
            <person name="Brown D.W."/>
            <person name="Divon H."/>
            <person name="Uhlig S."/>
            <person name="Proctor R.H."/>
        </authorList>
    </citation>
    <scope>NUCLEOTIDE SEQUENCE [LARGE SCALE GENOMIC DNA]</scope>
    <source>
        <strain evidence="2 3">NRRL 25311</strain>
    </source>
</reference>
<protein>
    <recommendedName>
        <fullName evidence="4">Myb-like domain-containing protein</fullName>
    </recommendedName>
</protein>
<evidence type="ECO:0000256" key="1">
    <source>
        <dbReference type="SAM" id="MobiDB-lite"/>
    </source>
</evidence>
<feature type="compositionally biased region" description="Polar residues" evidence="1">
    <location>
        <begin position="62"/>
        <end position="74"/>
    </location>
</feature>
<comment type="caution">
    <text evidence="2">The sequence shown here is derived from an EMBL/GenBank/DDBJ whole genome shotgun (WGS) entry which is preliminary data.</text>
</comment>
<feature type="region of interest" description="Disordered" evidence="1">
    <location>
        <begin position="1"/>
        <end position="22"/>
    </location>
</feature>
<feature type="compositionally biased region" description="Low complexity" evidence="1">
    <location>
        <begin position="320"/>
        <end position="351"/>
    </location>
</feature>
<gene>
    <name evidence="2" type="ORF">FDENT_11390</name>
</gene>
<keyword evidence="3" id="KW-1185">Reference proteome</keyword>
<feature type="region of interest" description="Disordered" evidence="1">
    <location>
        <begin position="408"/>
        <end position="481"/>
    </location>
</feature>
<evidence type="ECO:0000313" key="2">
    <source>
        <dbReference type="EMBL" id="KAF5669924.1"/>
    </source>
</evidence>
<feature type="compositionally biased region" description="Polar residues" evidence="1">
    <location>
        <begin position="205"/>
        <end position="216"/>
    </location>
</feature>
<feature type="compositionally biased region" description="Low complexity" evidence="1">
    <location>
        <begin position="13"/>
        <end position="22"/>
    </location>
</feature>
<feature type="compositionally biased region" description="Low complexity" evidence="1">
    <location>
        <begin position="465"/>
        <end position="475"/>
    </location>
</feature>
<organism evidence="2 3">
    <name type="scientific">Fusarium denticulatum</name>
    <dbReference type="NCBI Taxonomy" id="48507"/>
    <lineage>
        <taxon>Eukaryota</taxon>
        <taxon>Fungi</taxon>
        <taxon>Dikarya</taxon>
        <taxon>Ascomycota</taxon>
        <taxon>Pezizomycotina</taxon>
        <taxon>Sordariomycetes</taxon>
        <taxon>Hypocreomycetidae</taxon>
        <taxon>Hypocreales</taxon>
        <taxon>Nectriaceae</taxon>
        <taxon>Fusarium</taxon>
        <taxon>Fusarium fujikuroi species complex</taxon>
    </lineage>
</organism>
<accession>A0A8H5TCY4</accession>
<evidence type="ECO:0000313" key="3">
    <source>
        <dbReference type="Proteomes" id="UP000562682"/>
    </source>
</evidence>
<dbReference type="EMBL" id="JAAOAK010000368">
    <property type="protein sequence ID" value="KAF5669924.1"/>
    <property type="molecule type" value="Genomic_DNA"/>
</dbReference>
<feature type="compositionally biased region" description="Polar residues" evidence="1">
    <location>
        <begin position="408"/>
        <end position="418"/>
    </location>
</feature>
<feature type="compositionally biased region" description="Acidic residues" evidence="1">
    <location>
        <begin position="298"/>
        <end position="308"/>
    </location>
</feature>
<feature type="region of interest" description="Disordered" evidence="1">
    <location>
        <begin position="199"/>
        <end position="366"/>
    </location>
</feature>
<proteinExistence type="predicted"/>
<sequence>MASFLNEPEEQKLSPSSLPSPSQLRLISLHNTEADSALGTSRDTAICILSDIDSDTEDEDNASQQLNGSRPYGLQSTPDFLDLTAIEYGVTESGVTVGARTTTAVSPTQGDTVPAWPNEPVQSCLADAELSQQFYEVDYLLFDNTPTESQDDQFETPPTSPESQPYRFAVNKKQLQPGPAIQQEETMFDAVSAYDVCDSSHRSQDCPSTGAQSPRTVTPVDVVQASFQENETPAGNSREDTIPEVYIPSREMSSDEPCPGQDLDDTRSASTYVESEYTEAGSGSQHSEQNCSSLPDVENPDSEDDDFDDVHLGRKRPKVSKSSSCAGTSSQSSDPRGPTAQAQQLQTRTQTSGHSIRSPTLSRETPIPPVTELFAQFEEWPLGGAVLKRITEGSKTTFQLQFEWDATSCQPHGHSSMSRLKRKRLPDTSHLLSKSRNRSRPRADNSLSTSDTIYVAGPGTDTPGSDDNMSNGSDSEYNSDRDIVKESRYQTFRRKKAQRRRWTMEDNDLLRQLKQEKLLDSEIATILKRTESGVKQHWDIIERAQRHEKTKEG</sequence>
<dbReference type="Proteomes" id="UP000562682">
    <property type="component" value="Unassembled WGS sequence"/>
</dbReference>
<name>A0A8H5TCY4_9HYPO</name>
<feature type="compositionally biased region" description="Polar residues" evidence="1">
    <location>
        <begin position="352"/>
        <end position="363"/>
    </location>
</feature>